<name>A0A4P7B494_ACIHA</name>
<dbReference type="EMBL" id="CP038009">
    <property type="protein sequence ID" value="QBQ16051.1"/>
    <property type="molecule type" value="Genomic_DNA"/>
</dbReference>
<dbReference type="AlphaFoldDB" id="A0A4P7B494"/>
<evidence type="ECO:0000313" key="1">
    <source>
        <dbReference type="EMBL" id="QBQ16051.1"/>
    </source>
</evidence>
<sequence length="107" mass="11636">MKIIQFSELIILSAILATGCAVQNDKTKVRGMGLTYNAEITTDQHGNYISAVEAAPLAGRKGGAESYAMENATKYCNNKNKTVKIIKNQTKSHLLVNEVAKLTFTCI</sequence>
<accession>A0A4P7B494</accession>
<dbReference type="Proteomes" id="UP000294395">
    <property type="component" value="Chromosome"/>
</dbReference>
<proteinExistence type="predicted"/>
<protein>
    <recommendedName>
        <fullName evidence="3">Lipoprotein</fullName>
    </recommendedName>
</protein>
<reference evidence="1 2" key="1">
    <citation type="submission" date="2019-03" db="EMBL/GenBank/DDBJ databases">
        <title>Complete genome sequence of two outbreak-associated Acinetobacter haemolyticus strains.</title>
        <authorList>
            <person name="Bai L."/>
            <person name="Zhang S.-C."/>
            <person name="Deng Y."/>
            <person name="Song C.-C."/>
            <person name="Kang G.-B."/>
            <person name="Dong Y."/>
            <person name="Wang Y."/>
            <person name="Gao F."/>
            <person name="Huang H."/>
        </authorList>
    </citation>
    <scope>NUCLEOTIDE SEQUENCE [LARGE SCALE GENOMIC DNA]</scope>
    <source>
        <strain evidence="1 2">TJR01</strain>
    </source>
</reference>
<organism evidence="1 2">
    <name type="scientific">Acinetobacter haemolyticus</name>
    <dbReference type="NCBI Taxonomy" id="29430"/>
    <lineage>
        <taxon>Bacteria</taxon>
        <taxon>Pseudomonadati</taxon>
        <taxon>Pseudomonadota</taxon>
        <taxon>Gammaproteobacteria</taxon>
        <taxon>Moraxellales</taxon>
        <taxon>Moraxellaceae</taxon>
        <taxon>Acinetobacter</taxon>
    </lineage>
</organism>
<dbReference type="RefSeq" id="WP_134252126.1">
    <property type="nucleotide sequence ID" value="NZ_CP038009.1"/>
</dbReference>
<dbReference type="PROSITE" id="PS51257">
    <property type="entry name" value="PROKAR_LIPOPROTEIN"/>
    <property type="match status" value="1"/>
</dbReference>
<evidence type="ECO:0000313" key="2">
    <source>
        <dbReference type="Proteomes" id="UP000294395"/>
    </source>
</evidence>
<gene>
    <name evidence="1" type="ORF">AHTJR_07110</name>
</gene>
<evidence type="ECO:0008006" key="3">
    <source>
        <dbReference type="Google" id="ProtNLM"/>
    </source>
</evidence>